<dbReference type="GO" id="GO:0030572">
    <property type="term" value="F:phosphatidyltransferase activity"/>
    <property type="evidence" value="ECO:0007669"/>
    <property type="project" value="UniProtKB-ARBA"/>
</dbReference>
<dbReference type="InterPro" id="IPR025202">
    <property type="entry name" value="PLD-like_dom"/>
</dbReference>
<dbReference type="Gene3D" id="3.30.870.10">
    <property type="entry name" value="Endonuclease Chain A"/>
    <property type="match status" value="2"/>
</dbReference>
<comment type="subcellular location">
    <subcellularLocation>
        <location evidence="2">Secreted</location>
    </subcellularLocation>
</comment>
<dbReference type="GO" id="GO:0032049">
    <property type="term" value="P:cardiolipin biosynthetic process"/>
    <property type="evidence" value="ECO:0007669"/>
    <property type="project" value="UniProtKB-ARBA"/>
</dbReference>
<dbReference type="SMART" id="SM00155">
    <property type="entry name" value="PLDc"/>
    <property type="match status" value="2"/>
</dbReference>
<evidence type="ECO:0000256" key="3">
    <source>
        <dbReference type="ARBA" id="ARBA00018392"/>
    </source>
</evidence>
<evidence type="ECO:0000259" key="6">
    <source>
        <dbReference type="PROSITE" id="PS50035"/>
    </source>
</evidence>
<dbReference type="PANTHER" id="PTHR21248">
    <property type="entry name" value="CARDIOLIPIN SYNTHASE"/>
    <property type="match status" value="1"/>
</dbReference>
<dbReference type="SUPFAM" id="SSF56024">
    <property type="entry name" value="Phospholipase D/nuclease"/>
    <property type="match status" value="2"/>
</dbReference>
<keyword evidence="8" id="KW-1185">Reference proteome</keyword>
<sequence length="390" mass="43483">MNEPPTQPSFTVDGTRLTLLDTGPRRLAALLALIDEACDTLRILYYIFADDDTGRRVTDALLAAAARGVTVSLIVDGFGSDDTDDAFFTPLREAGIETCRFSPRFGRRYLLRNHQKLALADAGLEGARIIIGGFNVEDDYFGTPDDQAWRDLGLLVEGPAAARMADYFDALQDWVKRDAGKLRHLNRALSDFSEDSGALRWLIGGPTKRLSPWARTVRNDMRSATRIDLIAAYFAPSRTMLKRLDKAGKRAAEVRVVTAAKSDSNVTIAAARFTYAGLLRKNVKIFEYLPTKLHTKLYVVDDAVYIGSANFDMRSLFINLEMMLRIKDAAFARHVRGYVDGEIAKSRPITQQWYKDHTGPIQRVKQFFAYLTIAVVDPGVSRGLNFGVSE</sequence>
<reference evidence="7 8" key="1">
    <citation type="journal article" date="2019" name="Environ. Microbiol.">
        <title>Species interactions and distinct microbial communities in high Arctic permafrost affected cryosols are associated with the CH4 and CO2 gas fluxes.</title>
        <authorList>
            <person name="Altshuler I."/>
            <person name="Hamel J."/>
            <person name="Turney S."/>
            <person name="Magnuson E."/>
            <person name="Levesque R."/>
            <person name="Greer C."/>
            <person name="Whyte L.G."/>
        </authorList>
    </citation>
    <scope>NUCLEOTIDE SEQUENCE [LARGE SCALE GENOMIC DNA]</scope>
    <source>
        <strain evidence="7 8">S5.1</strain>
    </source>
</reference>
<proteinExistence type="predicted"/>
<dbReference type="Pfam" id="PF13091">
    <property type="entry name" value="PLDc_2"/>
    <property type="match status" value="2"/>
</dbReference>
<dbReference type="GO" id="GO:0005576">
    <property type="term" value="C:extracellular region"/>
    <property type="evidence" value="ECO:0007669"/>
    <property type="project" value="UniProtKB-SubCell"/>
</dbReference>
<keyword evidence="4" id="KW-0964">Secreted</keyword>
<dbReference type="Proteomes" id="UP000318413">
    <property type="component" value="Unassembled WGS sequence"/>
</dbReference>
<dbReference type="InterPro" id="IPR001736">
    <property type="entry name" value="PLipase_D/transphosphatidylase"/>
</dbReference>
<name>A0A502CPE9_9SPHN</name>
<organism evidence="7 8">
    <name type="scientific">Sphingomonas oligophenolica</name>
    <dbReference type="NCBI Taxonomy" id="301154"/>
    <lineage>
        <taxon>Bacteria</taxon>
        <taxon>Pseudomonadati</taxon>
        <taxon>Pseudomonadota</taxon>
        <taxon>Alphaproteobacteria</taxon>
        <taxon>Sphingomonadales</taxon>
        <taxon>Sphingomonadaceae</taxon>
        <taxon>Sphingomonas</taxon>
    </lineage>
</organism>
<gene>
    <name evidence="7" type="ORF">EAH84_01570</name>
</gene>
<feature type="domain" description="PLD phosphodiesterase" evidence="6">
    <location>
        <begin position="109"/>
        <end position="140"/>
    </location>
</feature>
<comment type="function">
    <text evidence="1">Could be a virulence factor.</text>
</comment>
<evidence type="ECO:0000256" key="4">
    <source>
        <dbReference type="ARBA" id="ARBA00022525"/>
    </source>
</evidence>
<evidence type="ECO:0000256" key="2">
    <source>
        <dbReference type="ARBA" id="ARBA00004613"/>
    </source>
</evidence>
<comment type="caution">
    <text evidence="7">The sequence shown here is derived from an EMBL/GenBank/DDBJ whole genome shotgun (WGS) entry which is preliminary data.</text>
</comment>
<evidence type="ECO:0000313" key="7">
    <source>
        <dbReference type="EMBL" id="TPG15515.1"/>
    </source>
</evidence>
<evidence type="ECO:0000256" key="1">
    <source>
        <dbReference type="ARBA" id="ARBA00003145"/>
    </source>
</evidence>
<dbReference type="PANTHER" id="PTHR21248:SF12">
    <property type="entry name" value="CARDIOLIPIN SYNTHASE C"/>
    <property type="match status" value="1"/>
</dbReference>
<dbReference type="CDD" id="cd09110">
    <property type="entry name" value="PLDc_CLS_1"/>
    <property type="match status" value="1"/>
</dbReference>
<evidence type="ECO:0000256" key="5">
    <source>
        <dbReference type="ARBA" id="ARBA00029594"/>
    </source>
</evidence>
<evidence type="ECO:0000313" key="8">
    <source>
        <dbReference type="Proteomes" id="UP000318413"/>
    </source>
</evidence>
<dbReference type="EMBL" id="RCZK01000001">
    <property type="protein sequence ID" value="TPG15515.1"/>
    <property type="molecule type" value="Genomic_DNA"/>
</dbReference>
<dbReference type="AlphaFoldDB" id="A0A502CPE9"/>
<protein>
    <recommendedName>
        <fullName evidence="3">Phospholipase D</fullName>
    </recommendedName>
    <alternativeName>
        <fullName evidence="5">Choline phosphatase</fullName>
    </alternativeName>
</protein>
<accession>A0A502CPE9</accession>
<feature type="domain" description="PLD phosphodiesterase" evidence="6">
    <location>
        <begin position="289"/>
        <end position="315"/>
    </location>
</feature>
<dbReference type="OrthoDB" id="9814092at2"/>
<dbReference type="RefSeq" id="WP_140866642.1">
    <property type="nucleotide sequence ID" value="NZ_RCZK01000001.1"/>
</dbReference>
<dbReference type="PROSITE" id="PS50035">
    <property type="entry name" value="PLD"/>
    <property type="match status" value="2"/>
</dbReference>